<dbReference type="GO" id="GO:0009390">
    <property type="term" value="C:dimethyl sulfoxide reductase complex"/>
    <property type="evidence" value="ECO:0007669"/>
    <property type="project" value="TreeGrafter"/>
</dbReference>
<dbReference type="InterPro" id="IPR007059">
    <property type="entry name" value="DmsC"/>
</dbReference>
<dbReference type="EMBL" id="CP053716">
    <property type="protein sequence ID" value="QKF07648.1"/>
    <property type="molecule type" value="Genomic_DNA"/>
</dbReference>
<dbReference type="Pfam" id="PF04976">
    <property type="entry name" value="DmsC"/>
    <property type="match status" value="1"/>
</dbReference>
<gene>
    <name evidence="2" type="ORF">HLV38_05610</name>
</gene>
<name>A0A6M8J7Y4_9ACTN</name>
<feature type="transmembrane region" description="Helical" evidence="1">
    <location>
        <begin position="157"/>
        <end position="178"/>
    </location>
</feature>
<keyword evidence="1" id="KW-1133">Transmembrane helix</keyword>
<dbReference type="PANTHER" id="PTHR38095:SF2">
    <property type="entry name" value="ANAEROBIC DIMETHYL SULFOXIDE REDUCTASE CHAIN C"/>
    <property type="match status" value="1"/>
</dbReference>
<dbReference type="KEGG" id="bwa:HLV38_05610"/>
<feature type="transmembrane region" description="Helical" evidence="1">
    <location>
        <begin position="260"/>
        <end position="281"/>
    </location>
</feature>
<dbReference type="AlphaFoldDB" id="A0A6M8J7Y4"/>
<feature type="transmembrane region" description="Helical" evidence="1">
    <location>
        <begin position="190"/>
        <end position="212"/>
    </location>
</feature>
<feature type="transmembrane region" description="Helical" evidence="1">
    <location>
        <begin position="232"/>
        <end position="253"/>
    </location>
</feature>
<evidence type="ECO:0000256" key="1">
    <source>
        <dbReference type="SAM" id="Phobius"/>
    </source>
</evidence>
<evidence type="ECO:0000313" key="2">
    <source>
        <dbReference type="EMBL" id="QKF07648.1"/>
    </source>
</evidence>
<dbReference type="PANTHER" id="PTHR38095">
    <property type="entry name" value="ANAEROBIC DIMETHYL SULFOXIDE REDUCTASE CHAIN YNFH"/>
    <property type="match status" value="1"/>
</dbReference>
<keyword evidence="1" id="KW-0812">Transmembrane</keyword>
<keyword evidence="1" id="KW-0472">Membrane</keyword>
<feature type="transmembrane region" description="Helical" evidence="1">
    <location>
        <begin position="20"/>
        <end position="40"/>
    </location>
</feature>
<sequence length="288" mass="28447">MEAAFAELPLALFTTLAPLGAGALLAMALVGLVAPSALAGEGASRALGVRGLVALAVAAVGFAASLFHLATPAHAPYVLANVGSSPLSNEIAAGVAFLVVGAVFCALLLFGRPQVAALTAACVVMVAVALAFGWFAGQAYVMRTIASWNTVLVPVQVVGFMLLEGAILAQVLLRGGALDVAAGDARARRALACLVVVGAVVGALAFAAQVMAVQGMVTPLVSGAQLLAEVGVFLWLSVVLLLAAGGLAAVTALKGLGQVPAGLALALAVAGVFIARLVFYATQVSAGL</sequence>
<feature type="transmembrane region" description="Helical" evidence="1">
    <location>
        <begin position="117"/>
        <end position="137"/>
    </location>
</feature>
<dbReference type="GO" id="GO:0009389">
    <property type="term" value="F:dimethyl sulfoxide reductase activity"/>
    <property type="evidence" value="ECO:0007669"/>
    <property type="project" value="TreeGrafter"/>
</dbReference>
<dbReference type="GO" id="GO:0005886">
    <property type="term" value="C:plasma membrane"/>
    <property type="evidence" value="ECO:0007669"/>
    <property type="project" value="TreeGrafter"/>
</dbReference>
<dbReference type="Proteomes" id="UP000503297">
    <property type="component" value="Chromosome"/>
</dbReference>
<dbReference type="GO" id="GO:0019645">
    <property type="term" value="P:anaerobic electron transport chain"/>
    <property type="evidence" value="ECO:0007669"/>
    <property type="project" value="InterPro"/>
</dbReference>
<accession>A0A6M8J7Y4</accession>
<proteinExistence type="predicted"/>
<evidence type="ECO:0000313" key="3">
    <source>
        <dbReference type="Proteomes" id="UP000503297"/>
    </source>
</evidence>
<keyword evidence="3" id="KW-1185">Reference proteome</keyword>
<feature type="transmembrane region" description="Helical" evidence="1">
    <location>
        <begin position="91"/>
        <end position="110"/>
    </location>
</feature>
<feature type="transmembrane region" description="Helical" evidence="1">
    <location>
        <begin position="52"/>
        <end position="71"/>
    </location>
</feature>
<protein>
    <submittedName>
        <fullName evidence="2">Dimethyl sulfoxide reductase anchor subunit</fullName>
    </submittedName>
</protein>
<dbReference type="RefSeq" id="WP_173164955.1">
    <property type="nucleotide sequence ID" value="NZ_CP053716.1"/>
</dbReference>
<reference evidence="3" key="1">
    <citation type="submission" date="2020-05" db="EMBL/GenBank/DDBJ databases">
        <title>Novel species in genus Nocardioides.</title>
        <authorList>
            <person name="Zhang G."/>
        </authorList>
    </citation>
    <scope>NUCLEOTIDE SEQUENCE [LARGE SCALE GENOMIC DNA]</scope>
    <source>
        <strain evidence="3">zg-1050</strain>
    </source>
</reference>
<organism evidence="2 3">
    <name type="scientific">Berryella wangjianweii</name>
    <dbReference type="NCBI Taxonomy" id="2734634"/>
    <lineage>
        <taxon>Bacteria</taxon>
        <taxon>Bacillati</taxon>
        <taxon>Actinomycetota</taxon>
        <taxon>Coriobacteriia</taxon>
        <taxon>Eggerthellales</taxon>
        <taxon>Eggerthellaceae</taxon>
        <taxon>Berryella</taxon>
    </lineage>
</organism>